<organism evidence="1 2">
    <name type="scientific">Datura stramonium</name>
    <name type="common">Jimsonweed</name>
    <name type="synonym">Common thornapple</name>
    <dbReference type="NCBI Taxonomy" id="4076"/>
    <lineage>
        <taxon>Eukaryota</taxon>
        <taxon>Viridiplantae</taxon>
        <taxon>Streptophyta</taxon>
        <taxon>Embryophyta</taxon>
        <taxon>Tracheophyta</taxon>
        <taxon>Spermatophyta</taxon>
        <taxon>Magnoliopsida</taxon>
        <taxon>eudicotyledons</taxon>
        <taxon>Gunneridae</taxon>
        <taxon>Pentapetalae</taxon>
        <taxon>asterids</taxon>
        <taxon>lamiids</taxon>
        <taxon>Solanales</taxon>
        <taxon>Solanaceae</taxon>
        <taxon>Solanoideae</taxon>
        <taxon>Datureae</taxon>
        <taxon>Datura</taxon>
    </lineage>
</organism>
<sequence length="87" mass="10001">MELGQLNSLDEELCAHLAFAKCKCHEECTPLVKSTYEMRWSCEIRGATIENQANLSDQSYGRHMNGQVRRKSLRVKLYCTNYGKKEG</sequence>
<gene>
    <name evidence="1" type="ORF">HAX54_033235</name>
</gene>
<evidence type="ECO:0000313" key="1">
    <source>
        <dbReference type="EMBL" id="MCD7456801.1"/>
    </source>
</evidence>
<proteinExistence type="predicted"/>
<accession>A0ABS8SD57</accession>
<reference evidence="1 2" key="1">
    <citation type="journal article" date="2021" name="BMC Genomics">
        <title>Datura genome reveals duplications of psychoactive alkaloid biosynthetic genes and high mutation rate following tissue culture.</title>
        <authorList>
            <person name="Rajewski A."/>
            <person name="Carter-House D."/>
            <person name="Stajich J."/>
            <person name="Litt A."/>
        </authorList>
    </citation>
    <scope>NUCLEOTIDE SEQUENCE [LARGE SCALE GENOMIC DNA]</scope>
    <source>
        <strain evidence="1">AR-01</strain>
    </source>
</reference>
<dbReference type="Proteomes" id="UP000823775">
    <property type="component" value="Unassembled WGS sequence"/>
</dbReference>
<protein>
    <submittedName>
        <fullName evidence="1">Uncharacterized protein</fullName>
    </submittedName>
</protein>
<comment type="caution">
    <text evidence="1">The sequence shown here is derived from an EMBL/GenBank/DDBJ whole genome shotgun (WGS) entry which is preliminary data.</text>
</comment>
<keyword evidence="2" id="KW-1185">Reference proteome</keyword>
<name>A0ABS8SD57_DATST</name>
<dbReference type="EMBL" id="JACEIK010000425">
    <property type="protein sequence ID" value="MCD7456801.1"/>
    <property type="molecule type" value="Genomic_DNA"/>
</dbReference>
<feature type="non-terminal residue" evidence="1">
    <location>
        <position position="87"/>
    </location>
</feature>
<evidence type="ECO:0000313" key="2">
    <source>
        <dbReference type="Proteomes" id="UP000823775"/>
    </source>
</evidence>